<dbReference type="Proteomes" id="UP001217044">
    <property type="component" value="Plasmid pDATS02"/>
</dbReference>
<dbReference type="Pfam" id="PF00990">
    <property type="entry name" value="GGDEF"/>
    <property type="match status" value="1"/>
</dbReference>
<organism evidence="3 4">
    <name type="scientific">Deinococcus aquaticus</name>
    <dbReference type="NCBI Taxonomy" id="328692"/>
    <lineage>
        <taxon>Bacteria</taxon>
        <taxon>Thermotogati</taxon>
        <taxon>Deinococcota</taxon>
        <taxon>Deinococci</taxon>
        <taxon>Deinococcales</taxon>
        <taxon>Deinococcaceae</taxon>
        <taxon>Deinococcus</taxon>
    </lineage>
</organism>
<feature type="domain" description="GGDEF" evidence="2">
    <location>
        <begin position="186"/>
        <end position="315"/>
    </location>
</feature>
<feature type="transmembrane region" description="Helical" evidence="1">
    <location>
        <begin position="72"/>
        <end position="90"/>
    </location>
</feature>
<proteinExistence type="predicted"/>
<dbReference type="SMART" id="SM00267">
    <property type="entry name" value="GGDEF"/>
    <property type="match status" value="1"/>
</dbReference>
<dbReference type="EMBL" id="CP115167">
    <property type="protein sequence ID" value="WDA60568.1"/>
    <property type="molecule type" value="Genomic_DNA"/>
</dbReference>
<protein>
    <submittedName>
        <fullName evidence="3">GGDEF domain-containing protein</fullName>
    </submittedName>
</protein>
<evidence type="ECO:0000313" key="4">
    <source>
        <dbReference type="Proteomes" id="UP001217044"/>
    </source>
</evidence>
<keyword evidence="3" id="KW-0614">Plasmid</keyword>
<dbReference type="NCBIfam" id="TIGR00254">
    <property type="entry name" value="GGDEF"/>
    <property type="match status" value="1"/>
</dbReference>
<sequence>MNALILLHLFTQSDPLQQAGRAPPALLTSAGLLLLTLWPRVTLHTLQRVSVGVLLLWFAANVQNVIVMQRPIASDLLIHLILVALFSFTWLTLRSATLMVSAGYAFLLVAAAFSQRPDVPGVLMTGLTLPVIWYLTQHGLAVNLERIRSEALQTLADTDTLTGILNRRAGQAALDAAVFRYARTPHLLCVALLDIDHFKCVNDTLGHQTGDRVLIALATTLNSGLPPGGAVIRWGGEEFLLLLPDQTLTQASVRVLDMLACVRELRLLDVQPITLSAGVSVLSQAGSASVLLDRADRFLYGAKAAGRDRLHSSAAHSTLDEI</sequence>
<dbReference type="InterPro" id="IPR050469">
    <property type="entry name" value="Diguanylate_Cyclase"/>
</dbReference>
<geneLocation type="plasmid" evidence="3 4">
    <name>pDATS02</name>
</geneLocation>
<dbReference type="InterPro" id="IPR000160">
    <property type="entry name" value="GGDEF_dom"/>
</dbReference>
<dbReference type="PROSITE" id="PS50887">
    <property type="entry name" value="GGDEF"/>
    <property type="match status" value="1"/>
</dbReference>
<keyword evidence="1" id="KW-0472">Membrane</keyword>
<dbReference type="PANTHER" id="PTHR45138">
    <property type="entry name" value="REGULATORY COMPONENTS OF SENSORY TRANSDUCTION SYSTEM"/>
    <property type="match status" value="1"/>
</dbReference>
<name>A0ABY7V5U7_9DEIO</name>
<keyword evidence="1" id="KW-0812">Transmembrane</keyword>
<accession>A0ABY7V5U7</accession>
<gene>
    <name evidence="3" type="ORF">M8445_17680</name>
</gene>
<reference evidence="3 4" key="1">
    <citation type="submission" date="2022-12" db="EMBL/GenBank/DDBJ databases">
        <title>Genome Sequence of Deinococcus aquaticus Type Strain PB314.</title>
        <authorList>
            <person name="Albert C."/>
            <person name="Hill J."/>
            <person name="Boren L."/>
            <person name="Scholz-Ng S."/>
            <person name="Fatema N."/>
            <person name="Grosso R."/>
            <person name="Soboslay E."/>
            <person name="Tuohy J."/>
        </authorList>
    </citation>
    <scope>NUCLEOTIDE SEQUENCE [LARGE SCALE GENOMIC DNA]</scope>
    <source>
        <strain evidence="3 4">PB-314</strain>
        <plasmid evidence="3 4">pDATS02</plasmid>
    </source>
</reference>
<dbReference type="Gene3D" id="3.30.70.270">
    <property type="match status" value="1"/>
</dbReference>
<dbReference type="PANTHER" id="PTHR45138:SF24">
    <property type="entry name" value="DIGUANYLATE CYCLASE DGCC-RELATED"/>
    <property type="match status" value="1"/>
</dbReference>
<keyword evidence="1" id="KW-1133">Transmembrane helix</keyword>
<dbReference type="CDD" id="cd01949">
    <property type="entry name" value="GGDEF"/>
    <property type="match status" value="1"/>
</dbReference>
<evidence type="ECO:0000256" key="1">
    <source>
        <dbReference type="SAM" id="Phobius"/>
    </source>
</evidence>
<dbReference type="SUPFAM" id="SSF55073">
    <property type="entry name" value="Nucleotide cyclase"/>
    <property type="match status" value="1"/>
</dbReference>
<evidence type="ECO:0000259" key="2">
    <source>
        <dbReference type="PROSITE" id="PS50887"/>
    </source>
</evidence>
<dbReference type="InterPro" id="IPR043128">
    <property type="entry name" value="Rev_trsase/Diguanyl_cyclase"/>
</dbReference>
<evidence type="ECO:0000313" key="3">
    <source>
        <dbReference type="EMBL" id="WDA60568.1"/>
    </source>
</evidence>
<dbReference type="RefSeq" id="WP_273991333.1">
    <property type="nucleotide sequence ID" value="NZ_BAABQT010000022.1"/>
</dbReference>
<keyword evidence="4" id="KW-1185">Reference proteome</keyword>
<dbReference type="InterPro" id="IPR029787">
    <property type="entry name" value="Nucleotide_cyclase"/>
</dbReference>
<feature type="transmembrane region" description="Helical" evidence="1">
    <location>
        <begin position="43"/>
        <end position="60"/>
    </location>
</feature>